<name>A0AAN7C4D2_9PEZI</name>
<gene>
    <name evidence="1" type="ORF">C8A03DRAFT_37069</name>
</gene>
<comment type="caution">
    <text evidence="1">The sequence shown here is derived from an EMBL/GenBank/DDBJ whole genome shotgun (WGS) entry which is preliminary data.</text>
</comment>
<sequence>MATFVDDLKHKGAGGAKAIVNNEATGGSSDNTFRFTDGLNPVEEITVWVADGSGNYNNRKLIKAIKVKWRSSGRESKIGNETGNFYSFTFHEGDKVESLDLWTGDRVDRIVLKVKNRSKWEHGGTDTRDGKGGTAHSQELGNGILLGFYGSVNNDELVSLGAIFKEASDD</sequence>
<dbReference type="InterPro" id="IPR036404">
    <property type="entry name" value="Jacalin-like_lectin_dom_sf"/>
</dbReference>
<organism evidence="1 2">
    <name type="scientific">Achaetomium macrosporum</name>
    <dbReference type="NCBI Taxonomy" id="79813"/>
    <lineage>
        <taxon>Eukaryota</taxon>
        <taxon>Fungi</taxon>
        <taxon>Dikarya</taxon>
        <taxon>Ascomycota</taxon>
        <taxon>Pezizomycotina</taxon>
        <taxon>Sordariomycetes</taxon>
        <taxon>Sordariomycetidae</taxon>
        <taxon>Sordariales</taxon>
        <taxon>Chaetomiaceae</taxon>
        <taxon>Achaetomium</taxon>
    </lineage>
</organism>
<reference evidence="1" key="2">
    <citation type="submission" date="2023-05" db="EMBL/GenBank/DDBJ databases">
        <authorList>
            <consortium name="Lawrence Berkeley National Laboratory"/>
            <person name="Steindorff A."/>
            <person name="Hensen N."/>
            <person name="Bonometti L."/>
            <person name="Westerberg I."/>
            <person name="Brannstrom I.O."/>
            <person name="Guillou S."/>
            <person name="Cros-Aarteil S."/>
            <person name="Calhoun S."/>
            <person name="Haridas S."/>
            <person name="Kuo A."/>
            <person name="Mondo S."/>
            <person name="Pangilinan J."/>
            <person name="Riley R."/>
            <person name="Labutti K."/>
            <person name="Andreopoulos B."/>
            <person name="Lipzen A."/>
            <person name="Chen C."/>
            <person name="Yanf M."/>
            <person name="Daum C."/>
            <person name="Ng V."/>
            <person name="Clum A."/>
            <person name="Ohm R."/>
            <person name="Martin F."/>
            <person name="Silar P."/>
            <person name="Natvig D."/>
            <person name="Lalanne C."/>
            <person name="Gautier V."/>
            <person name="Ament-Velasquez S.L."/>
            <person name="Kruys A."/>
            <person name="Hutchinson M.I."/>
            <person name="Powell A.J."/>
            <person name="Barry K."/>
            <person name="Miller A.N."/>
            <person name="Grigoriev I.V."/>
            <person name="Debuchy R."/>
            <person name="Gladieux P."/>
            <person name="Thoren M.H."/>
            <person name="Johannesson H."/>
        </authorList>
    </citation>
    <scope>NUCLEOTIDE SEQUENCE</scope>
    <source>
        <strain evidence="1">CBS 532.94</strain>
    </source>
</reference>
<dbReference type="EMBL" id="MU860297">
    <property type="protein sequence ID" value="KAK4235109.1"/>
    <property type="molecule type" value="Genomic_DNA"/>
</dbReference>
<proteinExistence type="predicted"/>
<dbReference type="Proteomes" id="UP001303760">
    <property type="component" value="Unassembled WGS sequence"/>
</dbReference>
<dbReference type="AlphaFoldDB" id="A0AAN7C4D2"/>
<evidence type="ECO:0000313" key="2">
    <source>
        <dbReference type="Proteomes" id="UP001303760"/>
    </source>
</evidence>
<reference evidence="1" key="1">
    <citation type="journal article" date="2023" name="Mol. Phylogenet. Evol.">
        <title>Genome-scale phylogeny and comparative genomics of the fungal order Sordariales.</title>
        <authorList>
            <person name="Hensen N."/>
            <person name="Bonometti L."/>
            <person name="Westerberg I."/>
            <person name="Brannstrom I.O."/>
            <person name="Guillou S."/>
            <person name="Cros-Aarteil S."/>
            <person name="Calhoun S."/>
            <person name="Haridas S."/>
            <person name="Kuo A."/>
            <person name="Mondo S."/>
            <person name="Pangilinan J."/>
            <person name="Riley R."/>
            <person name="LaButti K."/>
            <person name="Andreopoulos B."/>
            <person name="Lipzen A."/>
            <person name="Chen C."/>
            <person name="Yan M."/>
            <person name="Daum C."/>
            <person name="Ng V."/>
            <person name="Clum A."/>
            <person name="Steindorff A."/>
            <person name="Ohm R.A."/>
            <person name="Martin F."/>
            <person name="Silar P."/>
            <person name="Natvig D.O."/>
            <person name="Lalanne C."/>
            <person name="Gautier V."/>
            <person name="Ament-Velasquez S.L."/>
            <person name="Kruys A."/>
            <person name="Hutchinson M.I."/>
            <person name="Powell A.J."/>
            <person name="Barry K."/>
            <person name="Miller A.N."/>
            <person name="Grigoriev I.V."/>
            <person name="Debuchy R."/>
            <person name="Gladieux P."/>
            <person name="Hiltunen Thoren M."/>
            <person name="Johannesson H."/>
        </authorList>
    </citation>
    <scope>NUCLEOTIDE SEQUENCE</scope>
    <source>
        <strain evidence="1">CBS 532.94</strain>
    </source>
</reference>
<dbReference type="SUPFAM" id="SSF51101">
    <property type="entry name" value="Mannose-binding lectins"/>
    <property type="match status" value="1"/>
</dbReference>
<keyword evidence="2" id="KW-1185">Reference proteome</keyword>
<evidence type="ECO:0008006" key="3">
    <source>
        <dbReference type="Google" id="ProtNLM"/>
    </source>
</evidence>
<dbReference type="Gene3D" id="2.100.10.30">
    <property type="entry name" value="Jacalin-like lectin domain"/>
    <property type="match status" value="1"/>
</dbReference>
<evidence type="ECO:0000313" key="1">
    <source>
        <dbReference type="EMBL" id="KAK4235109.1"/>
    </source>
</evidence>
<protein>
    <recommendedName>
        <fullName evidence="3">Mannose-binding lectin</fullName>
    </recommendedName>
</protein>
<accession>A0AAN7C4D2</accession>